<proteinExistence type="predicted"/>
<accession>A0A149V9V8</accession>
<name>A0A149V9V8_9PROT</name>
<dbReference type="SUPFAM" id="SSF102588">
    <property type="entry name" value="LmbE-like"/>
    <property type="match status" value="1"/>
</dbReference>
<dbReference type="Proteomes" id="UP000075462">
    <property type="component" value="Unassembled WGS sequence"/>
</dbReference>
<comment type="caution">
    <text evidence="1">The sequence shown here is derived from an EMBL/GenBank/DDBJ whole genome shotgun (WGS) entry which is preliminary data.</text>
</comment>
<sequence length="249" mass="27832">MAGRKSMKVREVLENFSRFPVASFDKIAPGTSLILSPHPDDESLGCAGFIATAIKHGCPPVVVIVSDGAASHPGSQLWPPERLTVCRQEESRNAASALGLSSDRLFFLGLPDTAVPTEGTGFEQTVRHLQGLVEQYHCQNILVPWRHDPHCDHEAVWIMGQRLKALQPELRILAYPVWGLTLPPEKDLQETQTAGWRLNVEAFLHSKRRAIEAHRSQRGLVVKDDPRGFVLPEHLLEKMLQLYEIFIVS</sequence>
<dbReference type="InterPro" id="IPR024078">
    <property type="entry name" value="LmbE-like_dom_sf"/>
</dbReference>
<dbReference type="EMBL" id="LIAA01000043">
    <property type="protein sequence ID" value="KXV76914.1"/>
    <property type="molecule type" value="Genomic_DNA"/>
</dbReference>
<dbReference type="GO" id="GO:0016811">
    <property type="term" value="F:hydrolase activity, acting on carbon-nitrogen (but not peptide) bonds, in linear amides"/>
    <property type="evidence" value="ECO:0007669"/>
    <property type="project" value="TreeGrafter"/>
</dbReference>
<organism evidence="1 2">
    <name type="scientific">Acetobacter cerevisiae</name>
    <dbReference type="NCBI Taxonomy" id="178900"/>
    <lineage>
        <taxon>Bacteria</taxon>
        <taxon>Pseudomonadati</taxon>
        <taxon>Pseudomonadota</taxon>
        <taxon>Alphaproteobacteria</taxon>
        <taxon>Acetobacterales</taxon>
        <taxon>Acetobacteraceae</taxon>
        <taxon>Acetobacter</taxon>
    </lineage>
</organism>
<dbReference type="Pfam" id="PF02585">
    <property type="entry name" value="PIG-L"/>
    <property type="match status" value="1"/>
</dbReference>
<dbReference type="Gene3D" id="3.40.50.10320">
    <property type="entry name" value="LmbE-like"/>
    <property type="match status" value="1"/>
</dbReference>
<dbReference type="PATRIC" id="fig|178900.7.peg.1776"/>
<dbReference type="PANTHER" id="PTHR12993:SF29">
    <property type="entry name" value="BLR3841 PROTEIN"/>
    <property type="match status" value="1"/>
</dbReference>
<reference evidence="1 2" key="1">
    <citation type="submission" date="2015-06" db="EMBL/GenBank/DDBJ databases">
        <title>Improved classification and identification of acetic acid bacteria using matrix-assisted laser desorption/ionization time-of-flight mass spectrometry; Gluconobacter nephelii and Gluconobacter uchimurae are later heterotypic synonyms of Gluconobacter japonicus and Gluconobacter oxydans, respectively.</title>
        <authorList>
            <person name="Li L."/>
            <person name="Cleenwerck I."/>
            <person name="De Vuyst L."/>
            <person name="Vandamme P."/>
        </authorList>
    </citation>
    <scope>NUCLEOTIDE SEQUENCE [LARGE SCALE GENOMIC DNA]</scope>
    <source>
        <strain evidence="1 2">LMG 1545</strain>
    </source>
</reference>
<dbReference type="InterPro" id="IPR003737">
    <property type="entry name" value="GlcNAc_PI_deacetylase-related"/>
</dbReference>
<dbReference type="AlphaFoldDB" id="A0A149V9V8"/>
<evidence type="ECO:0000313" key="2">
    <source>
        <dbReference type="Proteomes" id="UP000075462"/>
    </source>
</evidence>
<evidence type="ECO:0000313" key="1">
    <source>
        <dbReference type="EMBL" id="KXV76914.1"/>
    </source>
</evidence>
<protein>
    <submittedName>
        <fullName evidence="1">LmbE family protein</fullName>
    </submittedName>
</protein>
<dbReference type="PANTHER" id="PTHR12993">
    <property type="entry name" value="N-ACETYLGLUCOSAMINYL-PHOSPHATIDYLINOSITOL DE-N-ACETYLASE-RELATED"/>
    <property type="match status" value="1"/>
</dbReference>
<gene>
    <name evidence="1" type="ORF">AD954_09730</name>
</gene>